<name>A0A9D4CG16_DREPO</name>
<dbReference type="Proteomes" id="UP000828390">
    <property type="component" value="Unassembled WGS sequence"/>
</dbReference>
<comment type="caution">
    <text evidence="1">The sequence shown here is derived from an EMBL/GenBank/DDBJ whole genome shotgun (WGS) entry which is preliminary data.</text>
</comment>
<proteinExistence type="predicted"/>
<gene>
    <name evidence="1" type="ORF">DPMN_049836</name>
</gene>
<keyword evidence="2" id="KW-1185">Reference proteome</keyword>
<dbReference type="AlphaFoldDB" id="A0A9D4CG16"/>
<evidence type="ECO:0000313" key="1">
    <source>
        <dbReference type="EMBL" id="KAH3724034.1"/>
    </source>
</evidence>
<accession>A0A9D4CG16</accession>
<evidence type="ECO:0000313" key="2">
    <source>
        <dbReference type="Proteomes" id="UP000828390"/>
    </source>
</evidence>
<protein>
    <submittedName>
        <fullName evidence="1">Uncharacterized protein</fullName>
    </submittedName>
</protein>
<dbReference type="EMBL" id="JAIWYP010000012">
    <property type="protein sequence ID" value="KAH3724034.1"/>
    <property type="molecule type" value="Genomic_DNA"/>
</dbReference>
<reference evidence="1" key="2">
    <citation type="submission" date="2020-11" db="EMBL/GenBank/DDBJ databases">
        <authorList>
            <person name="McCartney M.A."/>
            <person name="Auch B."/>
            <person name="Kono T."/>
            <person name="Mallez S."/>
            <person name="Becker A."/>
            <person name="Gohl D.M."/>
            <person name="Silverstein K.A.T."/>
            <person name="Koren S."/>
            <person name="Bechman K.B."/>
            <person name="Herman A."/>
            <person name="Abrahante J.E."/>
            <person name="Garbe J."/>
        </authorList>
    </citation>
    <scope>NUCLEOTIDE SEQUENCE</scope>
    <source>
        <strain evidence="1">Duluth1</strain>
        <tissue evidence="1">Whole animal</tissue>
    </source>
</reference>
<reference evidence="1" key="1">
    <citation type="journal article" date="2019" name="bioRxiv">
        <title>The Genome of the Zebra Mussel, Dreissena polymorpha: A Resource for Invasive Species Research.</title>
        <authorList>
            <person name="McCartney M.A."/>
            <person name="Auch B."/>
            <person name="Kono T."/>
            <person name="Mallez S."/>
            <person name="Zhang Y."/>
            <person name="Obille A."/>
            <person name="Becker A."/>
            <person name="Abrahante J.E."/>
            <person name="Garbe J."/>
            <person name="Badalamenti J.P."/>
            <person name="Herman A."/>
            <person name="Mangelson H."/>
            <person name="Liachko I."/>
            <person name="Sullivan S."/>
            <person name="Sone E.D."/>
            <person name="Koren S."/>
            <person name="Silverstein K.A.T."/>
            <person name="Beckman K.B."/>
            <person name="Gohl D.M."/>
        </authorList>
    </citation>
    <scope>NUCLEOTIDE SEQUENCE</scope>
    <source>
        <strain evidence="1">Duluth1</strain>
        <tissue evidence="1">Whole animal</tissue>
    </source>
</reference>
<organism evidence="1 2">
    <name type="scientific">Dreissena polymorpha</name>
    <name type="common">Zebra mussel</name>
    <name type="synonym">Mytilus polymorpha</name>
    <dbReference type="NCBI Taxonomy" id="45954"/>
    <lineage>
        <taxon>Eukaryota</taxon>
        <taxon>Metazoa</taxon>
        <taxon>Spiralia</taxon>
        <taxon>Lophotrochozoa</taxon>
        <taxon>Mollusca</taxon>
        <taxon>Bivalvia</taxon>
        <taxon>Autobranchia</taxon>
        <taxon>Heteroconchia</taxon>
        <taxon>Euheterodonta</taxon>
        <taxon>Imparidentia</taxon>
        <taxon>Neoheterodontei</taxon>
        <taxon>Myida</taxon>
        <taxon>Dreissenoidea</taxon>
        <taxon>Dreissenidae</taxon>
        <taxon>Dreissena</taxon>
    </lineage>
</organism>
<sequence length="80" mass="8882">MSSTGLFSDAYLITPGCNSPVLTLPQFLYLHVRASFYCRMQKLSSATDRGYWCCYCVLLSHVLTFNKSAACLKRAAALCC</sequence>